<evidence type="ECO:0000256" key="1">
    <source>
        <dbReference type="SAM" id="MobiDB-lite"/>
    </source>
</evidence>
<dbReference type="AlphaFoldDB" id="A0A1Z4JPD1"/>
<feature type="region of interest" description="Disordered" evidence="1">
    <location>
        <begin position="1"/>
        <end position="27"/>
    </location>
</feature>
<evidence type="ECO:0000313" key="3">
    <source>
        <dbReference type="Proteomes" id="UP000217895"/>
    </source>
</evidence>
<reference evidence="2 3" key="1">
    <citation type="submission" date="2017-06" db="EMBL/GenBank/DDBJ databases">
        <title>Genome sequencing of cyanobaciteial culture collection at National Institute for Environmental Studies (NIES).</title>
        <authorList>
            <person name="Hirose Y."/>
            <person name="Shimura Y."/>
            <person name="Fujisawa T."/>
            <person name="Nakamura Y."/>
            <person name="Kawachi M."/>
        </authorList>
    </citation>
    <scope>NUCLEOTIDE SEQUENCE [LARGE SCALE GENOMIC DNA]</scope>
    <source>
        <strain evidence="2 3">NIES-2135</strain>
    </source>
</reference>
<dbReference type="Proteomes" id="UP000217895">
    <property type="component" value="Chromosome"/>
</dbReference>
<protein>
    <submittedName>
        <fullName evidence="2">Uncharacterized protein</fullName>
    </submittedName>
</protein>
<proteinExistence type="predicted"/>
<sequence>MSDLAIQENNIPVPNTPKRGKKGDSARRKLAAQGALQIDSAIENARAIVGETSDIVASVYNAVPAMIEVEAATKVEAQLPLTEAENARRLQVTKASVKEAVQDSRQIASEFLKEYGIDL</sequence>
<gene>
    <name evidence="2" type="ORF">NIES2135_53860</name>
</gene>
<organism evidence="2 3">
    <name type="scientific">Leptolyngbya boryana NIES-2135</name>
    <dbReference type="NCBI Taxonomy" id="1973484"/>
    <lineage>
        <taxon>Bacteria</taxon>
        <taxon>Bacillati</taxon>
        <taxon>Cyanobacteriota</taxon>
        <taxon>Cyanophyceae</taxon>
        <taxon>Leptolyngbyales</taxon>
        <taxon>Leptolyngbyaceae</taxon>
        <taxon>Leptolyngbya group</taxon>
        <taxon>Leptolyngbya</taxon>
    </lineage>
</organism>
<name>A0A1Z4JPD1_LEPBY</name>
<keyword evidence="3" id="KW-1185">Reference proteome</keyword>
<dbReference type="EMBL" id="AP018203">
    <property type="protein sequence ID" value="BAY58513.1"/>
    <property type="molecule type" value="Genomic_DNA"/>
</dbReference>
<accession>A0A1Z4JPD1</accession>
<evidence type="ECO:0000313" key="2">
    <source>
        <dbReference type="EMBL" id="BAY58513.1"/>
    </source>
</evidence>